<dbReference type="AlphaFoldDB" id="A0A2V2L7K1"/>
<evidence type="ECO:0000313" key="7">
    <source>
        <dbReference type="Proteomes" id="UP000245680"/>
    </source>
</evidence>
<comment type="caution">
    <text evidence="6">The sequence shown here is derived from an EMBL/GenBank/DDBJ whole genome shotgun (WGS) entry which is preliminary data.</text>
</comment>
<dbReference type="Pfam" id="PF00877">
    <property type="entry name" value="NLPC_P60"/>
    <property type="match status" value="1"/>
</dbReference>
<evidence type="ECO:0000256" key="3">
    <source>
        <dbReference type="ARBA" id="ARBA00022801"/>
    </source>
</evidence>
<feature type="domain" description="NlpC/P60" evidence="5">
    <location>
        <begin position="130"/>
        <end position="254"/>
    </location>
</feature>
<keyword evidence="2" id="KW-0645">Protease</keyword>
<name>A0A2V2L7K1_9RHOB</name>
<protein>
    <submittedName>
        <fullName evidence="6">NLP/P60 hydrolase</fullName>
    </submittedName>
</protein>
<dbReference type="InterPro" id="IPR041382">
    <property type="entry name" value="SH3_16"/>
</dbReference>
<accession>A0A2V2L7K1</accession>
<keyword evidence="7" id="KW-1185">Reference proteome</keyword>
<dbReference type="InterPro" id="IPR051794">
    <property type="entry name" value="PG_Endopeptidase_C40"/>
</dbReference>
<keyword evidence="3 6" id="KW-0378">Hydrolase</keyword>
<gene>
    <name evidence="6" type="ORF">DKT77_17180</name>
</gene>
<dbReference type="PANTHER" id="PTHR47359">
    <property type="entry name" value="PEPTIDOGLYCAN DL-ENDOPEPTIDASE CWLO"/>
    <property type="match status" value="1"/>
</dbReference>
<reference evidence="6 7" key="1">
    <citation type="submission" date="2018-05" db="EMBL/GenBank/DDBJ databases">
        <title>Rhodobacteraceae gen. nov., sp. nov. isolated from sea water.</title>
        <authorList>
            <person name="Ren Y."/>
        </authorList>
    </citation>
    <scope>NUCLEOTIDE SEQUENCE [LARGE SCALE GENOMIC DNA]</scope>
    <source>
        <strain evidence="6 7">TG-679</strain>
    </source>
</reference>
<keyword evidence="4" id="KW-0788">Thiol protease</keyword>
<dbReference type="PROSITE" id="PS51935">
    <property type="entry name" value="NLPC_P60"/>
    <property type="match status" value="1"/>
</dbReference>
<proteinExistence type="inferred from homology"/>
<evidence type="ECO:0000256" key="2">
    <source>
        <dbReference type="ARBA" id="ARBA00022670"/>
    </source>
</evidence>
<dbReference type="InterPro" id="IPR000064">
    <property type="entry name" value="NLP_P60_dom"/>
</dbReference>
<organism evidence="6 7">
    <name type="scientific">Meridianimarinicoccus roseus</name>
    <dbReference type="NCBI Taxonomy" id="2072018"/>
    <lineage>
        <taxon>Bacteria</taxon>
        <taxon>Pseudomonadati</taxon>
        <taxon>Pseudomonadota</taxon>
        <taxon>Alphaproteobacteria</taxon>
        <taxon>Rhodobacterales</taxon>
        <taxon>Paracoccaceae</taxon>
        <taxon>Meridianimarinicoccus</taxon>
    </lineage>
</organism>
<dbReference type="GO" id="GO:0006508">
    <property type="term" value="P:proteolysis"/>
    <property type="evidence" value="ECO:0007669"/>
    <property type="project" value="UniProtKB-KW"/>
</dbReference>
<dbReference type="EMBL" id="QGKU01000051">
    <property type="protein sequence ID" value="PWR01438.1"/>
    <property type="molecule type" value="Genomic_DNA"/>
</dbReference>
<dbReference type="RefSeq" id="WP_109812905.1">
    <property type="nucleotide sequence ID" value="NZ_QGKU01000051.1"/>
</dbReference>
<dbReference type="SUPFAM" id="SSF54001">
    <property type="entry name" value="Cysteine proteinases"/>
    <property type="match status" value="1"/>
</dbReference>
<dbReference type="InterPro" id="IPR038765">
    <property type="entry name" value="Papain-like_cys_pep_sf"/>
</dbReference>
<evidence type="ECO:0000256" key="4">
    <source>
        <dbReference type="ARBA" id="ARBA00022807"/>
    </source>
</evidence>
<evidence type="ECO:0000256" key="1">
    <source>
        <dbReference type="ARBA" id="ARBA00007074"/>
    </source>
</evidence>
<evidence type="ECO:0000313" key="6">
    <source>
        <dbReference type="EMBL" id="PWR01438.1"/>
    </source>
</evidence>
<dbReference type="PANTHER" id="PTHR47359:SF3">
    <property type="entry name" value="NLP_P60 DOMAIN-CONTAINING PROTEIN-RELATED"/>
    <property type="match status" value="1"/>
</dbReference>
<sequence length="254" mass="26619">MTGQSQQETVAQVVVPVADILDRPDGARQRQLLYGDVVELTGQDGDWHAVRARRDGYTGVVRADELGAAVAATHHITSLATHLYSAPDIKSADLASLSLGSQLTLVAEAGAFGRTHAGFFVPMAHVAPLRRRFADPVAVADLFLGTPYLWGGNSRLGLDCSGLVQVACLACGLPCPGDSAEQQCEAGQAVAADAPLARGDLVFWRGHVAMAVNDSTLIHANAHHMAVVYEGAEDAIRRIAGQGGGPVTGRRRLG</sequence>
<comment type="similarity">
    <text evidence="1">Belongs to the peptidase C40 family.</text>
</comment>
<dbReference type="Gene3D" id="3.90.1720.10">
    <property type="entry name" value="endopeptidase domain like (from Nostoc punctiforme)"/>
    <property type="match status" value="1"/>
</dbReference>
<dbReference type="Pfam" id="PF18348">
    <property type="entry name" value="SH3_16"/>
    <property type="match status" value="1"/>
</dbReference>
<evidence type="ECO:0000259" key="5">
    <source>
        <dbReference type="PROSITE" id="PS51935"/>
    </source>
</evidence>
<dbReference type="OrthoDB" id="9813368at2"/>
<dbReference type="GO" id="GO:0008234">
    <property type="term" value="F:cysteine-type peptidase activity"/>
    <property type="evidence" value="ECO:0007669"/>
    <property type="project" value="UniProtKB-KW"/>
</dbReference>
<dbReference type="Proteomes" id="UP000245680">
    <property type="component" value="Unassembled WGS sequence"/>
</dbReference>